<accession>A0A6P4AA81</accession>
<evidence type="ECO:0000256" key="5">
    <source>
        <dbReference type="ARBA" id="ARBA00022833"/>
    </source>
</evidence>
<dbReference type="GO" id="GO:0005737">
    <property type="term" value="C:cytoplasm"/>
    <property type="evidence" value="ECO:0007669"/>
    <property type="project" value="TreeGrafter"/>
</dbReference>
<evidence type="ECO:0000256" key="3">
    <source>
        <dbReference type="ARBA" id="ARBA00022723"/>
    </source>
</evidence>
<dbReference type="PANTHER" id="PTHR15710">
    <property type="entry name" value="E3 UBIQUITIN-PROTEIN LIGASE PRAJA"/>
    <property type="match status" value="1"/>
</dbReference>
<evidence type="ECO:0000313" key="8">
    <source>
        <dbReference type="Proteomes" id="UP001652623"/>
    </source>
</evidence>
<dbReference type="RefSeq" id="XP_015890856.2">
    <property type="nucleotide sequence ID" value="XM_016035370.2"/>
</dbReference>
<evidence type="ECO:0000256" key="1">
    <source>
        <dbReference type="ARBA" id="ARBA00000900"/>
    </source>
</evidence>
<reference evidence="9" key="1">
    <citation type="submission" date="2025-08" db="UniProtKB">
        <authorList>
            <consortium name="RefSeq"/>
        </authorList>
    </citation>
    <scope>IDENTIFICATION</scope>
    <source>
        <tissue evidence="9">Seedling</tissue>
    </source>
</reference>
<evidence type="ECO:0000259" key="7">
    <source>
        <dbReference type="PROSITE" id="PS50089"/>
    </source>
</evidence>
<dbReference type="SUPFAM" id="SSF57850">
    <property type="entry name" value="RING/U-box"/>
    <property type="match status" value="1"/>
</dbReference>
<dbReference type="SMART" id="SM00744">
    <property type="entry name" value="RINGv"/>
    <property type="match status" value="1"/>
</dbReference>
<organism evidence="8 9">
    <name type="scientific">Ziziphus jujuba</name>
    <name type="common">Chinese jujube</name>
    <name type="synonym">Ziziphus sativa</name>
    <dbReference type="NCBI Taxonomy" id="326968"/>
    <lineage>
        <taxon>Eukaryota</taxon>
        <taxon>Viridiplantae</taxon>
        <taxon>Streptophyta</taxon>
        <taxon>Embryophyta</taxon>
        <taxon>Tracheophyta</taxon>
        <taxon>Spermatophyta</taxon>
        <taxon>Magnoliopsida</taxon>
        <taxon>eudicotyledons</taxon>
        <taxon>Gunneridae</taxon>
        <taxon>Pentapetalae</taxon>
        <taxon>rosids</taxon>
        <taxon>fabids</taxon>
        <taxon>Rosales</taxon>
        <taxon>Rhamnaceae</taxon>
        <taxon>Paliureae</taxon>
        <taxon>Ziziphus</taxon>
    </lineage>
</organism>
<evidence type="ECO:0000256" key="6">
    <source>
        <dbReference type="PROSITE-ProRule" id="PRU00175"/>
    </source>
</evidence>
<dbReference type="GeneID" id="107425365"/>
<keyword evidence="8" id="KW-1185">Reference proteome</keyword>
<dbReference type="PANTHER" id="PTHR15710:SF77">
    <property type="entry name" value="RING-H2 FINGER PROTEIN ATL21B"/>
    <property type="match status" value="1"/>
</dbReference>
<dbReference type="Gene3D" id="3.30.40.10">
    <property type="entry name" value="Zinc/RING finger domain, C3HC4 (zinc finger)"/>
    <property type="match status" value="1"/>
</dbReference>
<evidence type="ECO:0000256" key="2">
    <source>
        <dbReference type="ARBA" id="ARBA00012483"/>
    </source>
</evidence>
<keyword evidence="4 6" id="KW-0863">Zinc-finger</keyword>
<dbReference type="PROSITE" id="PS50089">
    <property type="entry name" value="ZF_RING_2"/>
    <property type="match status" value="1"/>
</dbReference>
<evidence type="ECO:0000313" key="9">
    <source>
        <dbReference type="RefSeq" id="XP_015890856.2"/>
    </source>
</evidence>
<comment type="catalytic activity">
    <reaction evidence="1">
        <text>S-ubiquitinyl-[E2 ubiquitin-conjugating enzyme]-L-cysteine + [acceptor protein]-L-lysine = [E2 ubiquitin-conjugating enzyme]-L-cysteine + N(6)-ubiquitinyl-[acceptor protein]-L-lysine.</text>
        <dbReference type="EC" id="2.3.2.27"/>
    </reaction>
</comment>
<dbReference type="InterPro" id="IPR011016">
    <property type="entry name" value="Znf_RING-CH"/>
</dbReference>
<dbReference type="GO" id="GO:0016567">
    <property type="term" value="P:protein ubiquitination"/>
    <property type="evidence" value="ECO:0007669"/>
    <property type="project" value="TreeGrafter"/>
</dbReference>
<proteinExistence type="predicted"/>
<dbReference type="InParanoid" id="A0A6P4AA81"/>
<sequence length="255" mass="29853">MEIHHQINTYACKVEPSHMVAKTLRSRLQRLQLSIKFVYEVHHHYINISDSSELTSICENQEKNRHATFRCDMNDLLDNIAYGALCSKLFFLNIDSEKHNFIVQKIINCCRKTIGESVIDKNCAALFISVKISRNHLMYRCERCIAFQATVDSLMEEQNRNNNGMVPSSKLSIEKMLKRVRVVEEKEYSRKRMRTRSRLVSENETCMVCLEEFDKAETSRASCMPCSHVFHEDCIVTWLNHSHYCPICRFEMPTT</sequence>
<protein>
    <recommendedName>
        <fullName evidence="2">RING-type E3 ubiquitin transferase</fullName>
        <ecNumber evidence="2">2.3.2.27</ecNumber>
    </recommendedName>
</protein>
<keyword evidence="3" id="KW-0479">Metal-binding</keyword>
<dbReference type="InterPro" id="IPR013083">
    <property type="entry name" value="Znf_RING/FYVE/PHD"/>
</dbReference>
<dbReference type="InterPro" id="IPR001841">
    <property type="entry name" value="Znf_RING"/>
</dbReference>
<keyword evidence="5" id="KW-0862">Zinc</keyword>
<dbReference type="GO" id="GO:0008270">
    <property type="term" value="F:zinc ion binding"/>
    <property type="evidence" value="ECO:0007669"/>
    <property type="project" value="UniProtKB-KW"/>
</dbReference>
<feature type="domain" description="RING-type" evidence="7">
    <location>
        <begin position="206"/>
        <end position="249"/>
    </location>
</feature>
<gene>
    <name evidence="9" type="primary">LOC107425365</name>
</gene>
<dbReference type="KEGG" id="zju:107425365"/>
<dbReference type="Pfam" id="PF13639">
    <property type="entry name" value="zf-RING_2"/>
    <property type="match status" value="1"/>
</dbReference>
<dbReference type="SMART" id="SM00184">
    <property type="entry name" value="RING"/>
    <property type="match status" value="1"/>
</dbReference>
<dbReference type="Proteomes" id="UP001652623">
    <property type="component" value="Chromosome 12"/>
</dbReference>
<dbReference type="GO" id="GO:0061630">
    <property type="term" value="F:ubiquitin protein ligase activity"/>
    <property type="evidence" value="ECO:0007669"/>
    <property type="project" value="UniProtKB-EC"/>
</dbReference>
<name>A0A6P4AA81_ZIZJJ</name>
<dbReference type="EC" id="2.3.2.27" evidence="2"/>
<evidence type="ECO:0000256" key="4">
    <source>
        <dbReference type="ARBA" id="ARBA00022771"/>
    </source>
</evidence>
<dbReference type="AlphaFoldDB" id="A0A6P4AA81"/>